<name>A0A084JH77_9FIRM</name>
<dbReference type="EMBL" id="JPME01000025">
    <property type="protein sequence ID" value="KEZ88311.1"/>
    <property type="molecule type" value="Genomic_DNA"/>
</dbReference>
<feature type="transmembrane region" description="Helical" evidence="1">
    <location>
        <begin position="50"/>
        <end position="67"/>
    </location>
</feature>
<protein>
    <recommendedName>
        <fullName evidence="2">DUF1468 domain-containing protein</fullName>
    </recommendedName>
</protein>
<accession>A0A084JH77</accession>
<feature type="transmembrane region" description="Helical" evidence="1">
    <location>
        <begin position="94"/>
        <end position="127"/>
    </location>
</feature>
<keyword evidence="4" id="KW-1185">Reference proteome</keyword>
<dbReference type="InterPro" id="IPR009936">
    <property type="entry name" value="DUF1468"/>
</dbReference>
<feature type="transmembrane region" description="Helical" evidence="1">
    <location>
        <begin position="7"/>
        <end position="30"/>
    </location>
</feature>
<comment type="caution">
    <text evidence="3">The sequence shown here is derived from an EMBL/GenBank/DDBJ whole genome shotgun (WGS) entry which is preliminary data.</text>
</comment>
<dbReference type="Pfam" id="PF07331">
    <property type="entry name" value="TctB"/>
    <property type="match status" value="1"/>
</dbReference>
<keyword evidence="1" id="KW-1133">Transmembrane helix</keyword>
<feature type="domain" description="DUF1468" evidence="2">
    <location>
        <begin position="14"/>
        <end position="160"/>
    </location>
</feature>
<evidence type="ECO:0000259" key="2">
    <source>
        <dbReference type="Pfam" id="PF07331"/>
    </source>
</evidence>
<dbReference type="AlphaFoldDB" id="A0A084JH77"/>
<keyword evidence="1" id="KW-0812">Transmembrane</keyword>
<proteinExistence type="predicted"/>
<feature type="transmembrane region" description="Helical" evidence="1">
    <location>
        <begin position="133"/>
        <end position="159"/>
    </location>
</feature>
<dbReference type="STRING" id="29354.IO98_18990"/>
<gene>
    <name evidence="3" type="ORF">IO98_18990</name>
</gene>
<evidence type="ECO:0000313" key="4">
    <source>
        <dbReference type="Proteomes" id="UP000028525"/>
    </source>
</evidence>
<sequence>MRKENIIPMALELIINLLLLATSLFCYWYVGATMPSSAINELGAEQWPQALLIVLIPALCWNIFKYFKKNKKEEITAAFKDFIPSIGRLVKSKLFAGMVLVVIMALMYEPIGFMLTCLLFLIAYGYLLGQRKWPALIGTSIIITIVLYIGFAVLLGVMLPRGQISFLRNLALFIESLIPRF</sequence>
<reference evidence="3 4" key="1">
    <citation type="submission" date="2014-07" db="EMBL/GenBank/DDBJ databases">
        <title>Draft genome of Clostridium celerecrescens 152B isolated from sediments associated with methane hydrate from Krishna Godavari basin.</title>
        <authorList>
            <person name="Honkalas V.S."/>
            <person name="Dabir A.P."/>
            <person name="Arora P."/>
            <person name="Dhakephalkar P.K."/>
        </authorList>
    </citation>
    <scope>NUCLEOTIDE SEQUENCE [LARGE SCALE GENOMIC DNA]</scope>
    <source>
        <strain evidence="3 4">152B</strain>
    </source>
</reference>
<organism evidence="3 4">
    <name type="scientific">Lacrimispora celerecrescens</name>
    <dbReference type="NCBI Taxonomy" id="29354"/>
    <lineage>
        <taxon>Bacteria</taxon>
        <taxon>Bacillati</taxon>
        <taxon>Bacillota</taxon>
        <taxon>Clostridia</taxon>
        <taxon>Lachnospirales</taxon>
        <taxon>Lachnospiraceae</taxon>
        <taxon>Lacrimispora</taxon>
    </lineage>
</organism>
<dbReference type="Proteomes" id="UP000028525">
    <property type="component" value="Unassembled WGS sequence"/>
</dbReference>
<evidence type="ECO:0000313" key="3">
    <source>
        <dbReference type="EMBL" id="KEZ88311.1"/>
    </source>
</evidence>
<evidence type="ECO:0000256" key="1">
    <source>
        <dbReference type="SAM" id="Phobius"/>
    </source>
</evidence>
<keyword evidence="1" id="KW-0472">Membrane</keyword>